<proteinExistence type="predicted"/>
<organism evidence="1 2">
    <name type="scientific">Cichlidogyrus casuarinus</name>
    <dbReference type="NCBI Taxonomy" id="1844966"/>
    <lineage>
        <taxon>Eukaryota</taxon>
        <taxon>Metazoa</taxon>
        <taxon>Spiralia</taxon>
        <taxon>Lophotrochozoa</taxon>
        <taxon>Platyhelminthes</taxon>
        <taxon>Monogenea</taxon>
        <taxon>Monopisthocotylea</taxon>
        <taxon>Dactylogyridea</taxon>
        <taxon>Ancyrocephalidae</taxon>
        <taxon>Cichlidogyrus</taxon>
    </lineage>
</organism>
<comment type="caution">
    <text evidence="1">The sequence shown here is derived from an EMBL/GenBank/DDBJ whole genome shotgun (WGS) entry which is preliminary data.</text>
</comment>
<sequence length="329" mass="36750">MANLPPGHPMHSNLMAQQHAQQMLIKEQQQRYQQQLLAMRQRQLAGPEQPFPPHFQQMPRLTRPVRQPALFQHIDPQMLRQDTPENLQQQLFMRANQQTFQRRTSTTANNWSANSMLEEQLQFVQVMQQPEGVSMEAQLISASPNVTVNGKIDPLFPQTEQFDDRQLESMMRDLMDAAPQQNCQLSGIQSLGEEFSPRMGPMTNNTSVMTSEPTLGSHNSCSSACSSCSAGSFPNQPNANAGSITPKRLPFEGITADANTAEVTTHFESVHSNLSETNSANTPPMYNLGPALEQDFRISPIWKSHSGTPQPAKQVHAMDIAGITEEMKE</sequence>
<evidence type="ECO:0000313" key="2">
    <source>
        <dbReference type="Proteomes" id="UP001626550"/>
    </source>
</evidence>
<name>A0ABD2QH44_9PLAT</name>
<keyword evidence="2" id="KW-1185">Reference proteome</keyword>
<evidence type="ECO:0000313" key="1">
    <source>
        <dbReference type="EMBL" id="KAL3318849.1"/>
    </source>
</evidence>
<reference evidence="1 2" key="1">
    <citation type="submission" date="2024-11" db="EMBL/GenBank/DDBJ databases">
        <title>Adaptive evolution of stress response genes in parasites aligns with host niche diversity.</title>
        <authorList>
            <person name="Hahn C."/>
            <person name="Resl P."/>
        </authorList>
    </citation>
    <scope>NUCLEOTIDE SEQUENCE [LARGE SCALE GENOMIC DNA]</scope>
    <source>
        <strain evidence="1">EGGRZ-B1_66</strain>
        <tissue evidence="1">Body</tissue>
    </source>
</reference>
<dbReference type="Proteomes" id="UP001626550">
    <property type="component" value="Unassembled WGS sequence"/>
</dbReference>
<dbReference type="AlphaFoldDB" id="A0ABD2QH44"/>
<protein>
    <submittedName>
        <fullName evidence="1">Uncharacterized protein</fullName>
    </submittedName>
</protein>
<accession>A0ABD2QH44</accession>
<dbReference type="EMBL" id="JBJKFK010000196">
    <property type="protein sequence ID" value="KAL3318849.1"/>
    <property type="molecule type" value="Genomic_DNA"/>
</dbReference>
<gene>
    <name evidence="1" type="ORF">Ciccas_002478</name>
</gene>